<keyword evidence="9" id="KW-1185">Reference proteome</keyword>
<dbReference type="InterPro" id="IPR009003">
    <property type="entry name" value="Peptidase_S1_PA"/>
</dbReference>
<comment type="similarity">
    <text evidence="1 6">Belongs to the peptidase S1B family.</text>
</comment>
<dbReference type="PANTHER" id="PTHR14389:SF3">
    <property type="entry name" value="PROTEIN FAM111A-LIKE"/>
    <property type="match status" value="1"/>
</dbReference>
<dbReference type="EMBL" id="CP036526">
    <property type="protein sequence ID" value="QDT10783.1"/>
    <property type="molecule type" value="Genomic_DNA"/>
</dbReference>
<evidence type="ECO:0000256" key="3">
    <source>
        <dbReference type="ARBA" id="ARBA00022729"/>
    </source>
</evidence>
<dbReference type="EC" id="3.4.21.-" evidence="6"/>
<proteinExistence type="inferred from homology"/>
<feature type="region of interest" description="Disordered" evidence="7">
    <location>
        <begin position="237"/>
        <end position="256"/>
    </location>
</feature>
<keyword evidence="3" id="KW-0732">Signal</keyword>
<evidence type="ECO:0000256" key="1">
    <source>
        <dbReference type="ARBA" id="ARBA00008764"/>
    </source>
</evidence>
<dbReference type="AlphaFoldDB" id="A0A517NUK0"/>
<evidence type="ECO:0000313" key="9">
    <source>
        <dbReference type="Proteomes" id="UP000319817"/>
    </source>
</evidence>
<dbReference type="Pfam" id="PF13365">
    <property type="entry name" value="Trypsin_2"/>
    <property type="match status" value="1"/>
</dbReference>
<reference evidence="8 9" key="1">
    <citation type="submission" date="2019-02" db="EMBL/GenBank/DDBJ databases">
        <title>Deep-cultivation of Planctomycetes and their phenomic and genomic characterization uncovers novel biology.</title>
        <authorList>
            <person name="Wiegand S."/>
            <person name="Jogler M."/>
            <person name="Boedeker C."/>
            <person name="Pinto D."/>
            <person name="Vollmers J."/>
            <person name="Rivas-Marin E."/>
            <person name="Kohn T."/>
            <person name="Peeters S.H."/>
            <person name="Heuer A."/>
            <person name="Rast P."/>
            <person name="Oberbeckmann S."/>
            <person name="Bunk B."/>
            <person name="Jeske O."/>
            <person name="Meyerdierks A."/>
            <person name="Storesund J.E."/>
            <person name="Kallscheuer N."/>
            <person name="Luecker S."/>
            <person name="Lage O.M."/>
            <person name="Pohl T."/>
            <person name="Merkel B.J."/>
            <person name="Hornburger P."/>
            <person name="Mueller R.-W."/>
            <person name="Bruemmer F."/>
            <person name="Labrenz M."/>
            <person name="Spormann A.M."/>
            <person name="Op den Camp H."/>
            <person name="Overmann J."/>
            <person name="Amann R."/>
            <person name="Jetten M.S.M."/>
            <person name="Mascher T."/>
            <person name="Medema M.H."/>
            <person name="Devos D.P."/>
            <person name="Kaster A.-K."/>
            <person name="Ovreas L."/>
            <person name="Rohde M."/>
            <person name="Galperin M.Y."/>
            <person name="Jogler C."/>
        </authorList>
    </citation>
    <scope>NUCLEOTIDE SEQUENCE [LARGE SCALE GENOMIC DNA]</scope>
    <source>
        <strain evidence="8 9">K23_9</strain>
    </source>
</reference>
<keyword evidence="5 6" id="KW-0720">Serine protease</keyword>
<evidence type="ECO:0000256" key="7">
    <source>
        <dbReference type="SAM" id="MobiDB-lite"/>
    </source>
</evidence>
<evidence type="ECO:0000256" key="2">
    <source>
        <dbReference type="ARBA" id="ARBA00022670"/>
    </source>
</evidence>
<keyword evidence="4 6" id="KW-0378">Hydrolase</keyword>
<accession>A0A517NUK0</accession>
<dbReference type="RefSeq" id="WP_145418516.1">
    <property type="nucleotide sequence ID" value="NZ_CP036526.1"/>
</dbReference>
<evidence type="ECO:0000313" key="8">
    <source>
        <dbReference type="EMBL" id="QDT10783.1"/>
    </source>
</evidence>
<dbReference type="PANTHER" id="PTHR14389">
    <property type="entry name" value="SI:CH1073-475A24.1"/>
    <property type="match status" value="1"/>
</dbReference>
<keyword evidence="2 6" id="KW-0645">Protease</keyword>
<dbReference type="Gene3D" id="2.40.10.10">
    <property type="entry name" value="Trypsin-like serine proteases"/>
    <property type="match status" value="2"/>
</dbReference>
<dbReference type="PRINTS" id="PR00839">
    <property type="entry name" value="V8PROTEASE"/>
</dbReference>
<protein>
    <recommendedName>
        <fullName evidence="6">Serine protease</fullName>
        <ecNumber evidence="6">3.4.21.-</ecNumber>
    </recommendedName>
</protein>
<dbReference type="GO" id="GO:0008236">
    <property type="term" value="F:serine-type peptidase activity"/>
    <property type="evidence" value="ECO:0007669"/>
    <property type="project" value="UniProtKB-KW"/>
</dbReference>
<dbReference type="SUPFAM" id="SSF50494">
    <property type="entry name" value="Trypsin-like serine proteases"/>
    <property type="match status" value="1"/>
</dbReference>
<dbReference type="InterPro" id="IPR008256">
    <property type="entry name" value="Peptidase_S1B"/>
</dbReference>
<sequence length="402" mass="45237">MYFQISASIAESHSDFQPEIEFVDAVLDEAETTSTYRAEHLARISRLDLARIEAVLDMYADEDALTCVETFACENCQTLASLEEIEDAIQENGVFECSRCNRQFDQAEYDPTAALSVYYFDPESVERVPDSEIRQLIENAAEPAFDLDQDSFLEEATGRNRLLKVSKLVDWLRFANQRICRVRYDGDDFGTGFLIADDLVLTCHHVVKDYLAKSDREFLSVCFDAVGETEEAIIPVDPSWDIPNSEPSESDERGTDTLPGVDQLDFAILKLNTSVGEQRGAFSITETRRLPRAGNRILIAGHPGPNAPLQPLMFSMPDDYIGENENGTRMIYKTSTLKGSSGSPVFDRKYRLIGLHHNRGEEGETFFKNNRGVPTAKIASYLKTSRWNDLEEIRALLGLNEP</sequence>
<dbReference type="OrthoDB" id="9811262at2"/>
<evidence type="ECO:0000256" key="6">
    <source>
        <dbReference type="RuleBase" id="RU004296"/>
    </source>
</evidence>
<evidence type="ECO:0000256" key="4">
    <source>
        <dbReference type="ARBA" id="ARBA00022801"/>
    </source>
</evidence>
<gene>
    <name evidence="8" type="primary">gseA</name>
    <name evidence="8" type="ORF">K239x_27740</name>
</gene>
<dbReference type="InterPro" id="IPR043504">
    <property type="entry name" value="Peptidase_S1_PA_chymotrypsin"/>
</dbReference>
<evidence type="ECO:0000256" key="5">
    <source>
        <dbReference type="ARBA" id="ARBA00022825"/>
    </source>
</evidence>
<name>A0A517NUK0_9BACT</name>
<dbReference type="Proteomes" id="UP000319817">
    <property type="component" value="Chromosome"/>
</dbReference>
<organism evidence="8 9">
    <name type="scientific">Stieleria marina</name>
    <dbReference type="NCBI Taxonomy" id="1930275"/>
    <lineage>
        <taxon>Bacteria</taxon>
        <taxon>Pseudomonadati</taxon>
        <taxon>Planctomycetota</taxon>
        <taxon>Planctomycetia</taxon>
        <taxon>Pirellulales</taxon>
        <taxon>Pirellulaceae</taxon>
        <taxon>Stieleria</taxon>
    </lineage>
</organism>
<dbReference type="GO" id="GO:0006508">
    <property type="term" value="P:proteolysis"/>
    <property type="evidence" value="ECO:0007669"/>
    <property type="project" value="UniProtKB-KW"/>
</dbReference>